<evidence type="ECO:0000313" key="2">
    <source>
        <dbReference type="EMBL" id="KAF2228405.1"/>
    </source>
</evidence>
<feature type="region of interest" description="Disordered" evidence="1">
    <location>
        <begin position="465"/>
        <end position="509"/>
    </location>
</feature>
<feature type="compositionally biased region" description="Polar residues" evidence="1">
    <location>
        <begin position="1"/>
        <end position="12"/>
    </location>
</feature>
<dbReference type="Proteomes" id="UP000800092">
    <property type="component" value="Unassembled WGS sequence"/>
</dbReference>
<evidence type="ECO:0000256" key="1">
    <source>
        <dbReference type="SAM" id="MobiDB-lite"/>
    </source>
</evidence>
<dbReference type="AlphaFoldDB" id="A0A6A6GRQ1"/>
<feature type="compositionally biased region" description="Low complexity" evidence="1">
    <location>
        <begin position="13"/>
        <end position="25"/>
    </location>
</feature>
<feature type="compositionally biased region" description="Polar residues" evidence="1">
    <location>
        <begin position="26"/>
        <end position="44"/>
    </location>
</feature>
<organism evidence="2 3">
    <name type="scientific">Viridothelium virens</name>
    <name type="common">Speckled blister lichen</name>
    <name type="synonym">Trypethelium virens</name>
    <dbReference type="NCBI Taxonomy" id="1048519"/>
    <lineage>
        <taxon>Eukaryota</taxon>
        <taxon>Fungi</taxon>
        <taxon>Dikarya</taxon>
        <taxon>Ascomycota</taxon>
        <taxon>Pezizomycotina</taxon>
        <taxon>Dothideomycetes</taxon>
        <taxon>Dothideomycetes incertae sedis</taxon>
        <taxon>Trypetheliales</taxon>
        <taxon>Trypetheliaceae</taxon>
        <taxon>Viridothelium</taxon>
    </lineage>
</organism>
<keyword evidence="3" id="KW-1185">Reference proteome</keyword>
<gene>
    <name evidence="2" type="ORF">EV356DRAFT_538147</name>
</gene>
<dbReference type="EMBL" id="ML991989">
    <property type="protein sequence ID" value="KAF2228405.1"/>
    <property type="molecule type" value="Genomic_DNA"/>
</dbReference>
<feature type="region of interest" description="Disordered" evidence="1">
    <location>
        <begin position="1"/>
        <end position="46"/>
    </location>
</feature>
<feature type="compositionally biased region" description="Polar residues" evidence="1">
    <location>
        <begin position="69"/>
        <end position="83"/>
    </location>
</feature>
<name>A0A6A6GRQ1_VIRVR</name>
<dbReference type="OrthoDB" id="3777810at2759"/>
<accession>A0A6A6GRQ1</accession>
<feature type="region of interest" description="Disordered" evidence="1">
    <location>
        <begin position="111"/>
        <end position="174"/>
    </location>
</feature>
<feature type="compositionally biased region" description="Low complexity" evidence="1">
    <location>
        <begin position="122"/>
        <end position="133"/>
    </location>
</feature>
<protein>
    <submittedName>
        <fullName evidence="2">Uncharacterized protein</fullName>
    </submittedName>
</protein>
<evidence type="ECO:0000313" key="3">
    <source>
        <dbReference type="Proteomes" id="UP000800092"/>
    </source>
</evidence>
<sequence length="537" mass="59828">MINKSITDFFNQSKPFPSRPSSSKSATIRPTTPKQITSSLTPNSLGLKDIDNCELEIADKESDSISFRPGTSKSYPTFPSRSSQYHEHFSTQQAETISREGNQALAVLRASNSAPASPKPLSQGSSESSVQGSIPVLSTRTEESLDPSRSSCTLAASKKGRSHRARVSSGRVGKLHHDLQKLRDGQYVSDEPSIRRTLSGPEFQSLLEKIKNDPALEEYFNDKVRYEYSHQRKEFVVRMQTALHSTLERQMEQRFIIWLAELKKGPQLFADFARNINSTGSQILTIPVVGNVDACAGDLSFEYEGCDYPSLIIEVSASQSLKKVEEKAGMYIRQTRGGIRTVIHLDVNDIYKNAANSARFSIWRAKFPVPGSGTDVDVIESEKCKVFRKQDKQPGTADIELDLLDLMCPSAINPDLYNATDVPKLVIRSQELCDMLESALKAWENQKRRKQRALQQAQELLRQQKNLTEVGSRPLAGGQQGPLPEDVTRVENSSTAAESKRKAHRGRSIVKAAQEALRAVRSSARIRNMPNKPSYKE</sequence>
<reference evidence="2" key="1">
    <citation type="journal article" date="2020" name="Stud. Mycol.">
        <title>101 Dothideomycetes genomes: a test case for predicting lifestyles and emergence of pathogens.</title>
        <authorList>
            <person name="Haridas S."/>
            <person name="Albert R."/>
            <person name="Binder M."/>
            <person name="Bloem J."/>
            <person name="Labutti K."/>
            <person name="Salamov A."/>
            <person name="Andreopoulos B."/>
            <person name="Baker S."/>
            <person name="Barry K."/>
            <person name="Bills G."/>
            <person name="Bluhm B."/>
            <person name="Cannon C."/>
            <person name="Castanera R."/>
            <person name="Culley D."/>
            <person name="Daum C."/>
            <person name="Ezra D."/>
            <person name="Gonzalez J."/>
            <person name="Henrissat B."/>
            <person name="Kuo A."/>
            <person name="Liang C."/>
            <person name="Lipzen A."/>
            <person name="Lutzoni F."/>
            <person name="Magnuson J."/>
            <person name="Mondo S."/>
            <person name="Nolan M."/>
            <person name="Ohm R."/>
            <person name="Pangilinan J."/>
            <person name="Park H.-J."/>
            <person name="Ramirez L."/>
            <person name="Alfaro M."/>
            <person name="Sun H."/>
            <person name="Tritt A."/>
            <person name="Yoshinaga Y."/>
            <person name="Zwiers L.-H."/>
            <person name="Turgeon B."/>
            <person name="Goodwin S."/>
            <person name="Spatafora J."/>
            <person name="Crous P."/>
            <person name="Grigoriev I."/>
        </authorList>
    </citation>
    <scope>NUCLEOTIDE SEQUENCE</scope>
    <source>
        <strain evidence="2">Tuck. ex Michener</strain>
    </source>
</reference>
<proteinExistence type="predicted"/>
<feature type="region of interest" description="Disordered" evidence="1">
    <location>
        <begin position="59"/>
        <end position="84"/>
    </location>
</feature>